<comment type="caution">
    <text evidence="8">The sequence shown here is derived from an EMBL/GenBank/DDBJ whole genome shotgun (WGS) entry which is preliminary data.</text>
</comment>
<evidence type="ECO:0000259" key="7">
    <source>
        <dbReference type="Pfam" id="PF13396"/>
    </source>
</evidence>
<dbReference type="Proteomes" id="UP000294257">
    <property type="component" value="Unassembled WGS sequence"/>
</dbReference>
<accession>A0A4Q7KL87</accession>
<dbReference type="Pfam" id="PF13396">
    <property type="entry name" value="PLDc_N"/>
    <property type="match status" value="1"/>
</dbReference>
<gene>
    <name evidence="8" type="ORF">EV193_10844</name>
</gene>
<feature type="transmembrane region" description="Helical" evidence="6">
    <location>
        <begin position="20"/>
        <end position="45"/>
    </location>
</feature>
<feature type="transmembrane region" description="Helical" evidence="6">
    <location>
        <begin position="57"/>
        <end position="77"/>
    </location>
</feature>
<keyword evidence="9" id="KW-1185">Reference proteome</keyword>
<name>A0A4Q7KL87_9PSEU</name>
<feature type="domain" description="Cardiolipin synthase N-terminal" evidence="7">
    <location>
        <begin position="36"/>
        <end position="79"/>
    </location>
</feature>
<evidence type="ECO:0000256" key="1">
    <source>
        <dbReference type="ARBA" id="ARBA00004651"/>
    </source>
</evidence>
<evidence type="ECO:0000256" key="3">
    <source>
        <dbReference type="ARBA" id="ARBA00022692"/>
    </source>
</evidence>
<dbReference type="EMBL" id="SGWQ01000008">
    <property type="protein sequence ID" value="RZS34696.1"/>
    <property type="molecule type" value="Genomic_DNA"/>
</dbReference>
<evidence type="ECO:0000256" key="5">
    <source>
        <dbReference type="ARBA" id="ARBA00023136"/>
    </source>
</evidence>
<comment type="subcellular location">
    <subcellularLocation>
        <location evidence="1">Cell membrane</location>
        <topology evidence="1">Multi-pass membrane protein</topology>
    </subcellularLocation>
</comment>
<keyword evidence="4 6" id="KW-1133">Transmembrane helix</keyword>
<keyword evidence="2" id="KW-1003">Cell membrane</keyword>
<proteinExistence type="predicted"/>
<evidence type="ECO:0000313" key="8">
    <source>
        <dbReference type="EMBL" id="RZS34696.1"/>
    </source>
</evidence>
<evidence type="ECO:0000256" key="6">
    <source>
        <dbReference type="SAM" id="Phobius"/>
    </source>
</evidence>
<keyword evidence="5 6" id="KW-0472">Membrane</keyword>
<evidence type="ECO:0000313" key="9">
    <source>
        <dbReference type="Proteomes" id="UP000294257"/>
    </source>
</evidence>
<evidence type="ECO:0000256" key="4">
    <source>
        <dbReference type="ARBA" id="ARBA00022989"/>
    </source>
</evidence>
<sequence>MLTAAPALLVEGTDGSDAGVAVIVVIAVILGLIQLILWIAAAISILCHDRLTGGGKFLWFVVIIGFSFLGCLGWFFFGRSAQLVKTGAPSPTHA</sequence>
<organism evidence="8 9">
    <name type="scientific">Herbihabitans rhizosphaerae</name>
    <dbReference type="NCBI Taxonomy" id="1872711"/>
    <lineage>
        <taxon>Bacteria</taxon>
        <taxon>Bacillati</taxon>
        <taxon>Actinomycetota</taxon>
        <taxon>Actinomycetes</taxon>
        <taxon>Pseudonocardiales</taxon>
        <taxon>Pseudonocardiaceae</taxon>
        <taxon>Herbihabitans</taxon>
    </lineage>
</organism>
<dbReference type="RefSeq" id="WP_130346160.1">
    <property type="nucleotide sequence ID" value="NZ_SGWQ01000008.1"/>
</dbReference>
<evidence type="ECO:0000256" key="2">
    <source>
        <dbReference type="ARBA" id="ARBA00022475"/>
    </source>
</evidence>
<dbReference type="OrthoDB" id="3298527at2"/>
<dbReference type="AlphaFoldDB" id="A0A4Q7KL87"/>
<dbReference type="GO" id="GO:0005886">
    <property type="term" value="C:plasma membrane"/>
    <property type="evidence" value="ECO:0007669"/>
    <property type="project" value="UniProtKB-SubCell"/>
</dbReference>
<reference evidence="8 9" key="1">
    <citation type="submission" date="2019-02" db="EMBL/GenBank/DDBJ databases">
        <title>Genomic Encyclopedia of Type Strains, Phase IV (KMG-IV): sequencing the most valuable type-strain genomes for metagenomic binning, comparative biology and taxonomic classification.</title>
        <authorList>
            <person name="Goeker M."/>
        </authorList>
    </citation>
    <scope>NUCLEOTIDE SEQUENCE [LARGE SCALE GENOMIC DNA]</scope>
    <source>
        <strain evidence="8 9">DSM 101727</strain>
    </source>
</reference>
<protein>
    <submittedName>
        <fullName evidence="8">Phospholipase D-like protein</fullName>
    </submittedName>
</protein>
<dbReference type="InterPro" id="IPR027379">
    <property type="entry name" value="CLS_N"/>
</dbReference>
<keyword evidence="3 6" id="KW-0812">Transmembrane</keyword>